<dbReference type="InterPro" id="IPR000073">
    <property type="entry name" value="AB_hydrolase_1"/>
</dbReference>
<evidence type="ECO:0000259" key="1">
    <source>
        <dbReference type="Pfam" id="PF00561"/>
    </source>
</evidence>
<dbReference type="EMBL" id="OCMF01000001">
    <property type="protein sequence ID" value="SOC78938.1"/>
    <property type="molecule type" value="Genomic_DNA"/>
</dbReference>
<gene>
    <name evidence="2" type="ORF">SAMN06296241_0458</name>
</gene>
<keyword evidence="3" id="KW-1185">Reference proteome</keyword>
<dbReference type="Gene3D" id="3.40.50.1820">
    <property type="entry name" value="alpha/beta hydrolase"/>
    <property type="match status" value="1"/>
</dbReference>
<dbReference type="RefSeq" id="WP_097054720.1">
    <property type="nucleotide sequence ID" value="NZ_OCMF01000001.1"/>
</dbReference>
<protein>
    <submittedName>
        <fullName evidence="2">Pimeloyl-ACP methyl ester carboxylesterase</fullName>
    </submittedName>
</protein>
<dbReference type="PANTHER" id="PTHR43433:SF5">
    <property type="entry name" value="AB HYDROLASE-1 DOMAIN-CONTAINING PROTEIN"/>
    <property type="match status" value="1"/>
</dbReference>
<proteinExistence type="predicted"/>
<name>A0A285X0X1_9FLAO</name>
<dbReference type="PRINTS" id="PR00111">
    <property type="entry name" value="ABHYDROLASE"/>
</dbReference>
<feature type="domain" description="AB hydrolase-1" evidence="1">
    <location>
        <begin position="22"/>
        <end position="256"/>
    </location>
</feature>
<dbReference type="PANTHER" id="PTHR43433">
    <property type="entry name" value="HYDROLASE, ALPHA/BETA FOLD FAMILY PROTEIN"/>
    <property type="match status" value="1"/>
</dbReference>
<evidence type="ECO:0000313" key="3">
    <source>
        <dbReference type="Proteomes" id="UP000219193"/>
    </source>
</evidence>
<sequence length="277" mass="31606">MEIKIIDTDKGQVEYSIVGKEKPVLFLHGGHSNCKETLFHKGFDTNKFQLITPSRPGYGKTPLDDKFTPGKTADLLIALLDYLKIDKVVLYGISAGGLTSIELASRYPERVDKLILASAVSKKWLDENGQVYKTAKKLFNPKTEKIIWGMTRIFSRIFPKMIANNFHPQFSKNKLQKLDKGDVNELLATLRHYNSKTGFIIDIEHNIEREIISNIQCPTLIIHSRNDNSASFEHAEHANKMINNSKLIGLDNEWGHLFWIGKDSNETIKKIIEFIEH</sequence>
<dbReference type="InterPro" id="IPR050471">
    <property type="entry name" value="AB_hydrolase"/>
</dbReference>
<reference evidence="3" key="1">
    <citation type="submission" date="2017-09" db="EMBL/GenBank/DDBJ databases">
        <authorList>
            <person name="Varghese N."/>
            <person name="Submissions S."/>
        </authorList>
    </citation>
    <scope>NUCLEOTIDE SEQUENCE [LARGE SCALE GENOMIC DNA]</scope>
    <source>
        <strain evidence="3">CGMCC 1.12641</strain>
    </source>
</reference>
<organism evidence="2 3">
    <name type="scientific">Salinimicrobium sediminis</name>
    <dbReference type="NCBI Taxonomy" id="1343891"/>
    <lineage>
        <taxon>Bacteria</taxon>
        <taxon>Pseudomonadati</taxon>
        <taxon>Bacteroidota</taxon>
        <taxon>Flavobacteriia</taxon>
        <taxon>Flavobacteriales</taxon>
        <taxon>Flavobacteriaceae</taxon>
        <taxon>Salinimicrobium</taxon>
    </lineage>
</organism>
<dbReference type="InterPro" id="IPR029058">
    <property type="entry name" value="AB_hydrolase_fold"/>
</dbReference>
<dbReference type="OrthoDB" id="9780932at2"/>
<evidence type="ECO:0000313" key="2">
    <source>
        <dbReference type="EMBL" id="SOC78938.1"/>
    </source>
</evidence>
<dbReference type="SUPFAM" id="SSF53474">
    <property type="entry name" value="alpha/beta-Hydrolases"/>
    <property type="match status" value="1"/>
</dbReference>
<dbReference type="Pfam" id="PF00561">
    <property type="entry name" value="Abhydrolase_1"/>
    <property type="match status" value="1"/>
</dbReference>
<accession>A0A285X0X1</accession>
<dbReference type="AlphaFoldDB" id="A0A285X0X1"/>
<dbReference type="Proteomes" id="UP000219193">
    <property type="component" value="Unassembled WGS sequence"/>
</dbReference>